<keyword evidence="2" id="KW-0472">Membrane</keyword>
<feature type="compositionally biased region" description="Low complexity" evidence="1">
    <location>
        <begin position="52"/>
        <end position="69"/>
    </location>
</feature>
<proteinExistence type="predicted"/>
<sequence>MPIWKASMDYDRSDRSRPRAVRWTVELVILALIVVGSYVILTSWFRADGAEPTAPPAAAAPMADPGTDAVRAARASPPS</sequence>
<organism evidence="3 4">
    <name type="scientific">Nocardioides bruguierae</name>
    <dbReference type="NCBI Taxonomy" id="2945102"/>
    <lineage>
        <taxon>Bacteria</taxon>
        <taxon>Bacillati</taxon>
        <taxon>Actinomycetota</taxon>
        <taxon>Actinomycetes</taxon>
        <taxon>Propionibacteriales</taxon>
        <taxon>Nocardioidaceae</taxon>
        <taxon>Nocardioides</taxon>
    </lineage>
</organism>
<evidence type="ECO:0000256" key="2">
    <source>
        <dbReference type="SAM" id="Phobius"/>
    </source>
</evidence>
<keyword evidence="2" id="KW-1133">Transmembrane helix</keyword>
<dbReference type="Proteomes" id="UP001139485">
    <property type="component" value="Unassembled WGS sequence"/>
</dbReference>
<protein>
    <submittedName>
        <fullName evidence="3">Uncharacterized protein</fullName>
    </submittedName>
</protein>
<dbReference type="RefSeq" id="WP_250828906.1">
    <property type="nucleotide sequence ID" value="NZ_JAMOIL010000046.1"/>
</dbReference>
<evidence type="ECO:0000256" key="1">
    <source>
        <dbReference type="SAM" id="MobiDB-lite"/>
    </source>
</evidence>
<comment type="caution">
    <text evidence="3">The sequence shown here is derived from an EMBL/GenBank/DDBJ whole genome shotgun (WGS) entry which is preliminary data.</text>
</comment>
<feature type="region of interest" description="Disordered" evidence="1">
    <location>
        <begin position="52"/>
        <end position="79"/>
    </location>
</feature>
<dbReference type="AlphaFoldDB" id="A0A9X2DE43"/>
<accession>A0A9X2DE43</accession>
<evidence type="ECO:0000313" key="3">
    <source>
        <dbReference type="EMBL" id="MCM0622739.1"/>
    </source>
</evidence>
<keyword evidence="2" id="KW-0812">Transmembrane</keyword>
<name>A0A9X2DE43_9ACTN</name>
<keyword evidence="4" id="KW-1185">Reference proteome</keyword>
<reference evidence="3" key="1">
    <citation type="submission" date="2022-05" db="EMBL/GenBank/DDBJ databases">
        <authorList>
            <person name="Tuo L."/>
        </authorList>
    </citation>
    <scope>NUCLEOTIDE SEQUENCE</scope>
    <source>
        <strain evidence="3">BSK12Z-4</strain>
    </source>
</reference>
<feature type="transmembrane region" description="Helical" evidence="2">
    <location>
        <begin position="20"/>
        <end position="41"/>
    </location>
</feature>
<evidence type="ECO:0000313" key="4">
    <source>
        <dbReference type="Proteomes" id="UP001139485"/>
    </source>
</evidence>
<gene>
    <name evidence="3" type="ORF">M8330_20825</name>
</gene>
<dbReference type="EMBL" id="JAMOIL010000046">
    <property type="protein sequence ID" value="MCM0622739.1"/>
    <property type="molecule type" value="Genomic_DNA"/>
</dbReference>